<comment type="caution">
    <text evidence="4">The sequence shown here is derived from an EMBL/GenBank/DDBJ whole genome shotgun (WGS) entry which is preliminary data.</text>
</comment>
<keyword evidence="5" id="KW-1185">Reference proteome</keyword>
<keyword evidence="3" id="KW-0539">Nucleus</keyword>
<dbReference type="AlphaFoldDB" id="A0AAV6HNY5"/>
<protein>
    <submittedName>
        <fullName evidence="4">Uncharacterized protein</fullName>
    </submittedName>
</protein>
<dbReference type="PANTHER" id="PTHR13375">
    <property type="entry name" value="FMS INTERACTING PROTEIN"/>
    <property type="match status" value="1"/>
</dbReference>
<name>A0AAV6HNY5_9ERIC</name>
<evidence type="ECO:0000313" key="5">
    <source>
        <dbReference type="Proteomes" id="UP000823749"/>
    </source>
</evidence>
<dbReference type="InterPro" id="IPR019163">
    <property type="entry name" value="THO_Thoc5"/>
</dbReference>
<evidence type="ECO:0000313" key="4">
    <source>
        <dbReference type="EMBL" id="KAG5514281.1"/>
    </source>
</evidence>
<dbReference type="GO" id="GO:0003729">
    <property type="term" value="F:mRNA binding"/>
    <property type="evidence" value="ECO:0007669"/>
    <property type="project" value="TreeGrafter"/>
</dbReference>
<dbReference type="GO" id="GO:0000445">
    <property type="term" value="C:THO complex part of transcription export complex"/>
    <property type="evidence" value="ECO:0007669"/>
    <property type="project" value="TreeGrafter"/>
</dbReference>
<dbReference type="EMBL" id="JACTNZ010000013">
    <property type="protein sequence ID" value="KAG5514281.1"/>
    <property type="molecule type" value="Genomic_DNA"/>
</dbReference>
<gene>
    <name evidence="4" type="ORF">RHGRI_035625</name>
</gene>
<sequence length="113" mass="12450">MLSLVSSATKSVGILTSSPVSFEKLRFEMLGENHSEGDGSEWYNELRAMEAEVNVYTLKMIPVDQEIFTLAHQVCCLAMLFDFYMAEGTSSSQKRKSASVVDVGLCKLVNGIC</sequence>
<evidence type="ECO:0000256" key="3">
    <source>
        <dbReference type="ARBA" id="ARBA00023242"/>
    </source>
</evidence>
<dbReference type="PANTHER" id="PTHR13375:SF3">
    <property type="entry name" value="THO COMPLEX SUBUNIT 5 HOMOLOG"/>
    <property type="match status" value="1"/>
</dbReference>
<evidence type="ECO:0000256" key="1">
    <source>
        <dbReference type="ARBA" id="ARBA00004123"/>
    </source>
</evidence>
<proteinExistence type="inferred from homology"/>
<organism evidence="4 5">
    <name type="scientific">Rhododendron griersonianum</name>
    <dbReference type="NCBI Taxonomy" id="479676"/>
    <lineage>
        <taxon>Eukaryota</taxon>
        <taxon>Viridiplantae</taxon>
        <taxon>Streptophyta</taxon>
        <taxon>Embryophyta</taxon>
        <taxon>Tracheophyta</taxon>
        <taxon>Spermatophyta</taxon>
        <taxon>Magnoliopsida</taxon>
        <taxon>eudicotyledons</taxon>
        <taxon>Gunneridae</taxon>
        <taxon>Pentapetalae</taxon>
        <taxon>asterids</taxon>
        <taxon>Ericales</taxon>
        <taxon>Ericaceae</taxon>
        <taxon>Ericoideae</taxon>
        <taxon>Rhodoreae</taxon>
        <taxon>Rhododendron</taxon>
    </lineage>
</organism>
<dbReference type="Proteomes" id="UP000823749">
    <property type="component" value="Chromosome 13"/>
</dbReference>
<comment type="similarity">
    <text evidence="2">Belongs to the THOC5 family.</text>
</comment>
<evidence type="ECO:0000256" key="2">
    <source>
        <dbReference type="ARBA" id="ARBA00008044"/>
    </source>
</evidence>
<accession>A0AAV6HNY5</accession>
<reference evidence="4 5" key="1">
    <citation type="submission" date="2020-08" db="EMBL/GenBank/DDBJ databases">
        <title>Plant Genome Project.</title>
        <authorList>
            <person name="Zhang R.-G."/>
        </authorList>
    </citation>
    <scope>NUCLEOTIDE SEQUENCE [LARGE SCALE GENOMIC DNA]</scope>
    <source>
        <strain evidence="4">WSP0</strain>
        <tissue evidence="4">Leaf</tissue>
    </source>
</reference>
<dbReference type="GO" id="GO:0006406">
    <property type="term" value="P:mRNA export from nucleus"/>
    <property type="evidence" value="ECO:0007669"/>
    <property type="project" value="TreeGrafter"/>
</dbReference>
<comment type="subcellular location">
    <subcellularLocation>
        <location evidence="1">Nucleus</location>
    </subcellularLocation>
</comment>